<proteinExistence type="predicted"/>
<evidence type="ECO:0000256" key="5">
    <source>
        <dbReference type="ARBA" id="ARBA00022692"/>
    </source>
</evidence>
<dbReference type="PANTHER" id="PTHR33908">
    <property type="entry name" value="MANNOSYLTRANSFERASE YKCB-RELATED"/>
    <property type="match status" value="1"/>
</dbReference>
<feature type="transmembrane region" description="Helical" evidence="8">
    <location>
        <begin position="97"/>
        <end position="114"/>
    </location>
</feature>
<name>A0A6M1TD20_9BACT</name>
<dbReference type="InterPro" id="IPR050297">
    <property type="entry name" value="LipidA_mod_glycosyltrf_83"/>
</dbReference>
<comment type="caution">
    <text evidence="10">The sequence shown here is derived from an EMBL/GenBank/DDBJ whole genome shotgun (WGS) entry which is preliminary data.</text>
</comment>
<dbReference type="InterPro" id="IPR038731">
    <property type="entry name" value="RgtA/B/C-like"/>
</dbReference>
<keyword evidence="3" id="KW-0328">Glycosyltransferase</keyword>
<evidence type="ECO:0000256" key="2">
    <source>
        <dbReference type="ARBA" id="ARBA00022475"/>
    </source>
</evidence>
<keyword evidence="2" id="KW-1003">Cell membrane</keyword>
<feature type="domain" description="Glycosyltransferase RgtA/B/C/D-like" evidence="9">
    <location>
        <begin position="50"/>
        <end position="208"/>
    </location>
</feature>
<keyword evidence="11" id="KW-1185">Reference proteome</keyword>
<protein>
    <submittedName>
        <fullName evidence="10">Glycosyltransferase family 39 protein</fullName>
    </submittedName>
</protein>
<feature type="transmembrane region" description="Helical" evidence="8">
    <location>
        <begin position="5"/>
        <end position="22"/>
    </location>
</feature>
<sequence length="496" mass="57454">MKKYWPLISILCLFKLVIHWFGNQNYGFHRDELLHLSVSEHLDWGFMEFPPFIGLVGNLSYLLFDYSLMGMRLFPTLAGTAILVLCCYMAKEMGGKRWAVILAGLCVLAFLPYYRNHMLFQPVAFNQFFWVLGFFVLLKYLNTNKTYLLYLLGVIGGIGLMNKYTMLIWGFALAIAFVFHNKARIYKRPALYGAALTALVIFLPNILWQSQYDWPILRHLSELQSTQLGEHNVFEFGLDQLKYPFTFAISLIGFIVFFRDKHLQYYRTVGIAIVVIFSLLWIFQSKSYYFFGAYPVLFAAGAVKAEQWLKQININWSYALAAFILLPSLPFIPESIPVLPIEQHISYSDKKVQDGRVELTSDYADMFGWPEQVQLVDSVYRSLSAEDKKNAIIWAENYGEAGAIKILGDQYGLPDPISRHGSFWLWGYQNPDANVWISIGNEKEVLTEVFEEITLVTMISHEYAIDEENGIPLYICRKPKIDIPKWWADYEKHIFD</sequence>
<dbReference type="GO" id="GO:0005886">
    <property type="term" value="C:plasma membrane"/>
    <property type="evidence" value="ECO:0007669"/>
    <property type="project" value="UniProtKB-SubCell"/>
</dbReference>
<dbReference type="AlphaFoldDB" id="A0A6M1TD20"/>
<keyword evidence="6 8" id="KW-1133">Transmembrane helix</keyword>
<evidence type="ECO:0000256" key="6">
    <source>
        <dbReference type="ARBA" id="ARBA00022989"/>
    </source>
</evidence>
<evidence type="ECO:0000313" key="10">
    <source>
        <dbReference type="EMBL" id="NGP89911.1"/>
    </source>
</evidence>
<evidence type="ECO:0000256" key="1">
    <source>
        <dbReference type="ARBA" id="ARBA00004651"/>
    </source>
</evidence>
<feature type="transmembrane region" description="Helical" evidence="8">
    <location>
        <begin position="288"/>
        <end position="305"/>
    </location>
</feature>
<evidence type="ECO:0000256" key="8">
    <source>
        <dbReference type="SAM" id="Phobius"/>
    </source>
</evidence>
<dbReference type="Pfam" id="PF13231">
    <property type="entry name" value="PMT_2"/>
    <property type="match status" value="1"/>
</dbReference>
<feature type="transmembrane region" description="Helical" evidence="8">
    <location>
        <begin position="312"/>
        <end position="332"/>
    </location>
</feature>
<feature type="transmembrane region" description="Helical" evidence="8">
    <location>
        <begin position="241"/>
        <end position="258"/>
    </location>
</feature>
<feature type="transmembrane region" description="Helical" evidence="8">
    <location>
        <begin position="265"/>
        <end position="282"/>
    </location>
</feature>
<evidence type="ECO:0000313" key="11">
    <source>
        <dbReference type="Proteomes" id="UP000479132"/>
    </source>
</evidence>
<evidence type="ECO:0000259" key="9">
    <source>
        <dbReference type="Pfam" id="PF13231"/>
    </source>
</evidence>
<dbReference type="EMBL" id="JAALLS010000027">
    <property type="protein sequence ID" value="NGP89911.1"/>
    <property type="molecule type" value="Genomic_DNA"/>
</dbReference>
<evidence type="ECO:0000256" key="3">
    <source>
        <dbReference type="ARBA" id="ARBA00022676"/>
    </source>
</evidence>
<feature type="transmembrane region" description="Helical" evidence="8">
    <location>
        <begin position="190"/>
        <end position="208"/>
    </location>
</feature>
<feature type="transmembrane region" description="Helical" evidence="8">
    <location>
        <begin position="73"/>
        <end position="91"/>
    </location>
</feature>
<dbReference type="GO" id="GO:0009103">
    <property type="term" value="P:lipopolysaccharide biosynthetic process"/>
    <property type="evidence" value="ECO:0007669"/>
    <property type="project" value="UniProtKB-ARBA"/>
</dbReference>
<accession>A0A6M1TD20</accession>
<keyword evidence="5 8" id="KW-0812">Transmembrane</keyword>
<dbReference type="Proteomes" id="UP000479132">
    <property type="component" value="Unassembled WGS sequence"/>
</dbReference>
<keyword evidence="4 10" id="KW-0808">Transferase</keyword>
<evidence type="ECO:0000256" key="7">
    <source>
        <dbReference type="ARBA" id="ARBA00023136"/>
    </source>
</evidence>
<keyword evidence="7 8" id="KW-0472">Membrane</keyword>
<dbReference type="PANTHER" id="PTHR33908:SF11">
    <property type="entry name" value="MEMBRANE PROTEIN"/>
    <property type="match status" value="1"/>
</dbReference>
<reference evidence="10 11" key="1">
    <citation type="submission" date="2020-02" db="EMBL/GenBank/DDBJ databases">
        <title>Aliifodinibius halophilus 2W32, complete genome.</title>
        <authorList>
            <person name="Li Y."/>
            <person name="Wu S."/>
        </authorList>
    </citation>
    <scope>NUCLEOTIDE SEQUENCE [LARGE SCALE GENOMIC DNA]</scope>
    <source>
        <strain evidence="10 11">2W32</strain>
    </source>
</reference>
<comment type="subcellular location">
    <subcellularLocation>
        <location evidence="1">Cell membrane</location>
        <topology evidence="1">Multi-pass membrane protein</topology>
    </subcellularLocation>
</comment>
<evidence type="ECO:0000256" key="4">
    <source>
        <dbReference type="ARBA" id="ARBA00022679"/>
    </source>
</evidence>
<feature type="transmembrane region" description="Helical" evidence="8">
    <location>
        <begin position="147"/>
        <end position="178"/>
    </location>
</feature>
<feature type="transmembrane region" description="Helical" evidence="8">
    <location>
        <begin position="123"/>
        <end position="141"/>
    </location>
</feature>
<gene>
    <name evidence="10" type="ORF">G3569_16245</name>
</gene>
<organism evidence="10 11">
    <name type="scientific">Fodinibius halophilus</name>
    <dbReference type="NCBI Taxonomy" id="1736908"/>
    <lineage>
        <taxon>Bacteria</taxon>
        <taxon>Pseudomonadati</taxon>
        <taxon>Balneolota</taxon>
        <taxon>Balneolia</taxon>
        <taxon>Balneolales</taxon>
        <taxon>Balneolaceae</taxon>
        <taxon>Fodinibius</taxon>
    </lineage>
</organism>
<dbReference type="GO" id="GO:0016763">
    <property type="term" value="F:pentosyltransferase activity"/>
    <property type="evidence" value="ECO:0007669"/>
    <property type="project" value="TreeGrafter"/>
</dbReference>